<comment type="caution">
    <text evidence="1">The sequence shown here is derived from an EMBL/GenBank/DDBJ whole genome shotgun (WGS) entry which is preliminary data.</text>
</comment>
<proteinExistence type="predicted"/>
<reference evidence="1 2" key="1">
    <citation type="submission" date="2020-02" db="EMBL/GenBank/DDBJ databases">
        <authorList>
            <person name="Ma Q."/>
            <person name="Huang Y."/>
            <person name="Song X."/>
            <person name="Pei D."/>
        </authorList>
    </citation>
    <scope>NUCLEOTIDE SEQUENCE [LARGE SCALE GENOMIC DNA]</scope>
    <source>
        <strain evidence="1">Sxm20200214</strain>
        <tissue evidence="1">Leaf</tissue>
    </source>
</reference>
<evidence type="ECO:0000313" key="2">
    <source>
        <dbReference type="Proteomes" id="UP000886595"/>
    </source>
</evidence>
<protein>
    <submittedName>
        <fullName evidence="1">Uncharacterized protein</fullName>
    </submittedName>
</protein>
<organism evidence="1 2">
    <name type="scientific">Brassica carinata</name>
    <name type="common">Ethiopian mustard</name>
    <name type="synonym">Abyssinian cabbage</name>
    <dbReference type="NCBI Taxonomy" id="52824"/>
    <lineage>
        <taxon>Eukaryota</taxon>
        <taxon>Viridiplantae</taxon>
        <taxon>Streptophyta</taxon>
        <taxon>Embryophyta</taxon>
        <taxon>Tracheophyta</taxon>
        <taxon>Spermatophyta</taxon>
        <taxon>Magnoliopsida</taxon>
        <taxon>eudicotyledons</taxon>
        <taxon>Gunneridae</taxon>
        <taxon>Pentapetalae</taxon>
        <taxon>rosids</taxon>
        <taxon>malvids</taxon>
        <taxon>Brassicales</taxon>
        <taxon>Brassicaceae</taxon>
        <taxon>Brassiceae</taxon>
        <taxon>Brassica</taxon>
    </lineage>
</organism>
<dbReference type="AlphaFoldDB" id="A0A8X7VLC1"/>
<evidence type="ECO:0000313" key="1">
    <source>
        <dbReference type="EMBL" id="KAG2313382.1"/>
    </source>
</evidence>
<dbReference type="Proteomes" id="UP000886595">
    <property type="component" value="Unassembled WGS sequence"/>
</dbReference>
<accession>A0A8X7VLC1</accession>
<name>A0A8X7VLC1_BRACI</name>
<keyword evidence="2" id="KW-1185">Reference proteome</keyword>
<gene>
    <name evidence="1" type="ORF">Bca52824_024939</name>
</gene>
<sequence>MYAMKVAATLKMQMNVDYWKQRSENRNMILLSLLLERVMRYLHLKPDLHGVNSNALKAGSQRS</sequence>
<dbReference type="EMBL" id="JAAMPC010000005">
    <property type="protein sequence ID" value="KAG2313382.1"/>
    <property type="molecule type" value="Genomic_DNA"/>
</dbReference>